<evidence type="ECO:0000256" key="1">
    <source>
        <dbReference type="ARBA" id="ARBA00008455"/>
    </source>
</evidence>
<dbReference type="Proteomes" id="UP001372338">
    <property type="component" value="Unassembled WGS sequence"/>
</dbReference>
<dbReference type="PANTHER" id="PTHR12411">
    <property type="entry name" value="CYSTEINE PROTEASE FAMILY C1-RELATED"/>
    <property type="match status" value="1"/>
</dbReference>
<evidence type="ECO:0000256" key="3">
    <source>
        <dbReference type="ARBA" id="ARBA00022801"/>
    </source>
</evidence>
<keyword evidence="7" id="KW-1185">Reference proteome</keyword>
<comment type="caution">
    <text evidence="6">The sequence shown here is derived from an EMBL/GenBank/DDBJ whole genome shotgun (WGS) entry which is preliminary data.</text>
</comment>
<evidence type="ECO:0000256" key="4">
    <source>
        <dbReference type="ARBA" id="ARBA00022807"/>
    </source>
</evidence>
<keyword evidence="3" id="KW-0378">Hydrolase</keyword>
<comment type="similarity">
    <text evidence="1">Belongs to the peptidase C1 family.</text>
</comment>
<keyword evidence="4" id="KW-0788">Thiol protease</keyword>
<gene>
    <name evidence="6" type="ORF">RIF29_40327</name>
</gene>
<dbReference type="SUPFAM" id="SSF54001">
    <property type="entry name" value="Cysteine proteinases"/>
    <property type="match status" value="1"/>
</dbReference>
<keyword evidence="2" id="KW-0645">Protease</keyword>
<dbReference type="GO" id="GO:0008234">
    <property type="term" value="F:cysteine-type peptidase activity"/>
    <property type="evidence" value="ECO:0007669"/>
    <property type="project" value="UniProtKB-KW"/>
</dbReference>
<sequence length="209" mass="23950">MPTWQLLPVTISYRRDGCCYAFAVCAALEAVVHSLYRTVVEFSPQDIYDNLINNPQEDEDGRSVEDAFEWMRVNGVVLEAVYPYVGRLQQATPITRPPLHKIYDGPADPAALKKGKVKHAMLIVGCATRYIDGRQRYYWLVRNSHGQHWADKGYCRIDSQFQLRLGQYLVEHAVGLDVDQNACIYKCYKLESFSMLFYSDTAWLANIAI</sequence>
<dbReference type="Pfam" id="PF00112">
    <property type="entry name" value="Peptidase_C1"/>
    <property type="match status" value="2"/>
</dbReference>
<evidence type="ECO:0000259" key="5">
    <source>
        <dbReference type="SMART" id="SM00645"/>
    </source>
</evidence>
<name>A0AAN9E3P6_CROPI</name>
<dbReference type="Gene3D" id="3.90.70.10">
    <property type="entry name" value="Cysteine proteinases"/>
    <property type="match status" value="2"/>
</dbReference>
<dbReference type="InterPro" id="IPR013128">
    <property type="entry name" value="Peptidase_C1A"/>
</dbReference>
<feature type="domain" description="Peptidase C1A papain C-terminal" evidence="5">
    <location>
        <begin position="7"/>
        <end position="178"/>
    </location>
</feature>
<dbReference type="InterPro" id="IPR000668">
    <property type="entry name" value="Peptidase_C1A_C"/>
</dbReference>
<reference evidence="6 7" key="1">
    <citation type="submission" date="2024-01" db="EMBL/GenBank/DDBJ databases">
        <title>The genomes of 5 underutilized Papilionoideae crops provide insights into root nodulation and disease resistanc.</title>
        <authorList>
            <person name="Yuan L."/>
        </authorList>
    </citation>
    <scope>NUCLEOTIDE SEQUENCE [LARGE SCALE GENOMIC DNA]</scope>
    <source>
        <strain evidence="6">ZHUSHIDOU_FW_LH</strain>
        <tissue evidence="6">Leaf</tissue>
    </source>
</reference>
<proteinExistence type="inferred from homology"/>
<evidence type="ECO:0000313" key="6">
    <source>
        <dbReference type="EMBL" id="KAK7245481.1"/>
    </source>
</evidence>
<accession>A0AAN9E3P6</accession>
<organism evidence="6 7">
    <name type="scientific">Crotalaria pallida</name>
    <name type="common">Smooth rattlebox</name>
    <name type="synonym">Crotalaria striata</name>
    <dbReference type="NCBI Taxonomy" id="3830"/>
    <lineage>
        <taxon>Eukaryota</taxon>
        <taxon>Viridiplantae</taxon>
        <taxon>Streptophyta</taxon>
        <taxon>Embryophyta</taxon>
        <taxon>Tracheophyta</taxon>
        <taxon>Spermatophyta</taxon>
        <taxon>Magnoliopsida</taxon>
        <taxon>eudicotyledons</taxon>
        <taxon>Gunneridae</taxon>
        <taxon>Pentapetalae</taxon>
        <taxon>rosids</taxon>
        <taxon>fabids</taxon>
        <taxon>Fabales</taxon>
        <taxon>Fabaceae</taxon>
        <taxon>Papilionoideae</taxon>
        <taxon>50 kb inversion clade</taxon>
        <taxon>genistoids sensu lato</taxon>
        <taxon>core genistoids</taxon>
        <taxon>Crotalarieae</taxon>
        <taxon>Crotalaria</taxon>
    </lineage>
</organism>
<evidence type="ECO:0000313" key="7">
    <source>
        <dbReference type="Proteomes" id="UP001372338"/>
    </source>
</evidence>
<protein>
    <recommendedName>
        <fullName evidence="5">Peptidase C1A papain C-terminal domain-containing protein</fullName>
    </recommendedName>
</protein>
<dbReference type="GO" id="GO:0006508">
    <property type="term" value="P:proteolysis"/>
    <property type="evidence" value="ECO:0007669"/>
    <property type="project" value="UniProtKB-KW"/>
</dbReference>
<dbReference type="SMART" id="SM00645">
    <property type="entry name" value="Pept_C1"/>
    <property type="match status" value="1"/>
</dbReference>
<evidence type="ECO:0000256" key="2">
    <source>
        <dbReference type="ARBA" id="ARBA00022670"/>
    </source>
</evidence>
<dbReference type="InterPro" id="IPR038765">
    <property type="entry name" value="Papain-like_cys_pep_sf"/>
</dbReference>
<dbReference type="AlphaFoldDB" id="A0AAN9E3P6"/>
<dbReference type="EMBL" id="JAYWIO010000008">
    <property type="protein sequence ID" value="KAK7245481.1"/>
    <property type="molecule type" value="Genomic_DNA"/>
</dbReference>